<dbReference type="Gene3D" id="3.40.50.1370">
    <property type="entry name" value="Aspartate/ornithine carbamoyltransferase"/>
    <property type="match status" value="2"/>
</dbReference>
<dbReference type="Pfam" id="PF00185">
    <property type="entry name" value="OTCace"/>
    <property type="match status" value="1"/>
</dbReference>
<evidence type="ECO:0000313" key="11">
    <source>
        <dbReference type="Proteomes" id="UP000178943"/>
    </source>
</evidence>
<evidence type="ECO:0000256" key="2">
    <source>
        <dbReference type="ARBA" id="ARBA00008896"/>
    </source>
</evidence>
<dbReference type="SUPFAM" id="SSF53671">
    <property type="entry name" value="Aspartate/ornithine carbamoyltransferase"/>
    <property type="match status" value="1"/>
</dbReference>
<comment type="pathway">
    <text evidence="1 7">Pyrimidine metabolism; UMP biosynthesis via de novo pathway; (S)-dihydroorotate from bicarbonate: step 2/3.</text>
</comment>
<feature type="binding site" evidence="7">
    <location>
        <position position="61"/>
    </location>
    <ligand>
        <name>carbamoyl phosphate</name>
        <dbReference type="ChEBI" id="CHEBI:58228"/>
    </ligand>
</feature>
<evidence type="ECO:0000256" key="1">
    <source>
        <dbReference type="ARBA" id="ARBA00004852"/>
    </source>
</evidence>
<feature type="binding site" evidence="7">
    <location>
        <position position="226"/>
    </location>
    <ligand>
        <name>L-aspartate</name>
        <dbReference type="ChEBI" id="CHEBI:29991"/>
    </ligand>
</feature>
<dbReference type="HAMAP" id="MF_00001">
    <property type="entry name" value="Asp_carb_tr"/>
    <property type="match status" value="1"/>
</dbReference>
<dbReference type="NCBIfam" id="TIGR00670">
    <property type="entry name" value="asp_carb_tr"/>
    <property type="match status" value="1"/>
</dbReference>
<comment type="function">
    <text evidence="5 7">Catalyzes the condensation of carbamoyl phosphate and aspartate to form carbamoyl aspartate and inorganic phosphate, the committed step in the de novo pyrimidine nucleotide biosynthesis pathway.</text>
</comment>
<dbReference type="PRINTS" id="PR00101">
    <property type="entry name" value="ATCASE"/>
</dbReference>
<evidence type="ECO:0000259" key="8">
    <source>
        <dbReference type="Pfam" id="PF00185"/>
    </source>
</evidence>
<dbReference type="GO" id="GO:0044205">
    <property type="term" value="P:'de novo' UMP biosynthetic process"/>
    <property type="evidence" value="ECO:0007669"/>
    <property type="project" value="UniProtKB-UniRule"/>
</dbReference>
<dbReference type="InterPro" id="IPR006131">
    <property type="entry name" value="Asp_carbamoyltransf_Asp/Orn-bd"/>
</dbReference>
<dbReference type="InterPro" id="IPR006130">
    <property type="entry name" value="Asp/Orn_carbamoylTrfase"/>
</dbReference>
<dbReference type="NCBIfam" id="NF002032">
    <property type="entry name" value="PRK00856.1"/>
    <property type="match status" value="1"/>
</dbReference>
<dbReference type="InterPro" id="IPR006132">
    <property type="entry name" value="Asp/Orn_carbamoyltranf_P-bd"/>
</dbReference>
<dbReference type="PANTHER" id="PTHR45753:SF6">
    <property type="entry name" value="ASPARTATE CARBAMOYLTRANSFERASE"/>
    <property type="match status" value="1"/>
</dbReference>
<dbReference type="Proteomes" id="UP000178943">
    <property type="component" value="Unassembled WGS sequence"/>
</dbReference>
<evidence type="ECO:0000256" key="6">
    <source>
        <dbReference type="ARBA" id="ARBA00048859"/>
    </source>
</evidence>
<dbReference type="PANTHER" id="PTHR45753">
    <property type="entry name" value="ORNITHINE CARBAMOYLTRANSFERASE, MITOCHONDRIAL"/>
    <property type="match status" value="1"/>
</dbReference>
<dbReference type="InterPro" id="IPR002082">
    <property type="entry name" value="Asp_carbamoyltransf"/>
</dbReference>
<keyword evidence="4 7" id="KW-0665">Pyrimidine biosynthesis</keyword>
<dbReference type="GO" id="GO:0006520">
    <property type="term" value="P:amino acid metabolic process"/>
    <property type="evidence" value="ECO:0007669"/>
    <property type="project" value="InterPro"/>
</dbReference>
<dbReference type="PROSITE" id="PS00097">
    <property type="entry name" value="CARBAMOYLTRANSFERASE"/>
    <property type="match status" value="1"/>
</dbReference>
<protein>
    <recommendedName>
        <fullName evidence="7">Aspartate carbamoyltransferase</fullName>
        <ecNumber evidence="7">2.1.3.2</ecNumber>
    </recommendedName>
    <alternativeName>
        <fullName evidence="7">Aspartate transcarbamylase</fullName>
        <shortName evidence="7">ATCase</shortName>
    </alternativeName>
</protein>
<dbReference type="InterPro" id="IPR036901">
    <property type="entry name" value="Asp/Orn_carbamoylTrfase_sf"/>
</dbReference>
<feature type="binding site" evidence="7">
    <location>
        <position position="62"/>
    </location>
    <ligand>
        <name>carbamoyl phosphate</name>
        <dbReference type="ChEBI" id="CHEBI:58228"/>
    </ligand>
</feature>
<dbReference type="PRINTS" id="PR00100">
    <property type="entry name" value="AOTCASE"/>
</dbReference>
<feature type="domain" description="Aspartate/ornithine carbamoyltransferase Asp/Orn-binding" evidence="8">
    <location>
        <begin position="158"/>
        <end position="305"/>
    </location>
</feature>
<feature type="binding site" evidence="7">
    <location>
        <position position="111"/>
    </location>
    <ligand>
        <name>carbamoyl phosphate</name>
        <dbReference type="ChEBI" id="CHEBI:58228"/>
    </ligand>
</feature>
<dbReference type="GO" id="GO:0004070">
    <property type="term" value="F:aspartate carbamoyltransferase activity"/>
    <property type="evidence" value="ECO:0007669"/>
    <property type="project" value="UniProtKB-UniRule"/>
</dbReference>
<feature type="binding site" evidence="7">
    <location>
        <position position="267"/>
    </location>
    <ligand>
        <name>carbamoyl phosphate</name>
        <dbReference type="ChEBI" id="CHEBI:58228"/>
    </ligand>
</feature>
<sequence length="315" mass="34602">MSLTSLRTKDLLGIDHLSKEEIELILDTADSMREINTRDIKKVPTLRGKTVVNLFLEPSTRTRTSFEIAARRLSADTLSIAAATSSLSKGETLVDMIKNIEAMAPDAIVIRHSSSGVPHMLSKHTKASVINAGDGAHEHPTQALLDALTIKDHKGTLQNLKVAIIGDILFSRVARSNIHLLHKMGSTIYVCAPSTLLPPHIDQLPITFTYNIKEAIEKSDVIMMLRLQLERHLHTSFPSIREYFKLFGLDAEKLKAAKKDVLIMHPGPINRGVEISSEVADGPSSVILQQVSNGVAVRMALLYLLIGGKRSETID</sequence>
<name>A0A1F5VQB3_9BACT</name>
<dbReference type="EC" id="2.1.3.2" evidence="7"/>
<keyword evidence="3 7" id="KW-0808">Transferase</keyword>
<dbReference type="FunFam" id="3.40.50.1370:FF:000007">
    <property type="entry name" value="Aspartate carbamoyltransferase"/>
    <property type="match status" value="1"/>
</dbReference>
<accession>A0A1F5VQB3</accession>
<comment type="catalytic activity">
    <reaction evidence="6 7">
        <text>carbamoyl phosphate + L-aspartate = N-carbamoyl-L-aspartate + phosphate + H(+)</text>
        <dbReference type="Rhea" id="RHEA:20013"/>
        <dbReference type="ChEBI" id="CHEBI:15378"/>
        <dbReference type="ChEBI" id="CHEBI:29991"/>
        <dbReference type="ChEBI" id="CHEBI:32814"/>
        <dbReference type="ChEBI" id="CHEBI:43474"/>
        <dbReference type="ChEBI" id="CHEBI:58228"/>
        <dbReference type="EC" id="2.1.3.2"/>
    </reaction>
</comment>
<feature type="binding site" evidence="7">
    <location>
        <position position="142"/>
    </location>
    <ligand>
        <name>carbamoyl phosphate</name>
        <dbReference type="ChEBI" id="CHEBI:58228"/>
    </ligand>
</feature>
<feature type="binding site" evidence="7">
    <location>
        <position position="89"/>
    </location>
    <ligand>
        <name>L-aspartate</name>
        <dbReference type="ChEBI" id="CHEBI:29991"/>
    </ligand>
</feature>
<dbReference type="UniPathway" id="UPA00070">
    <property type="reaction ID" value="UER00116"/>
</dbReference>
<evidence type="ECO:0000256" key="3">
    <source>
        <dbReference type="ARBA" id="ARBA00022679"/>
    </source>
</evidence>
<dbReference type="GO" id="GO:0005829">
    <property type="term" value="C:cytosol"/>
    <property type="evidence" value="ECO:0007669"/>
    <property type="project" value="TreeGrafter"/>
</dbReference>
<evidence type="ECO:0000256" key="5">
    <source>
        <dbReference type="ARBA" id="ARBA00043884"/>
    </source>
</evidence>
<evidence type="ECO:0000256" key="4">
    <source>
        <dbReference type="ARBA" id="ARBA00022975"/>
    </source>
</evidence>
<evidence type="ECO:0000313" key="10">
    <source>
        <dbReference type="EMBL" id="OGF65518.1"/>
    </source>
</evidence>
<feature type="binding site" evidence="7">
    <location>
        <position position="268"/>
    </location>
    <ligand>
        <name>carbamoyl phosphate</name>
        <dbReference type="ChEBI" id="CHEBI:58228"/>
    </ligand>
</feature>
<proteinExistence type="inferred from homology"/>
<dbReference type="STRING" id="1817863.A2Y62_18670"/>
<dbReference type="Pfam" id="PF02729">
    <property type="entry name" value="OTCace_N"/>
    <property type="match status" value="1"/>
</dbReference>
<dbReference type="EMBL" id="MFGW01000112">
    <property type="protein sequence ID" value="OGF65518.1"/>
    <property type="molecule type" value="Genomic_DNA"/>
</dbReference>
<organism evidence="10 11">
    <name type="scientific">Candidatus Fischerbacteria bacterium RBG_13_37_8</name>
    <dbReference type="NCBI Taxonomy" id="1817863"/>
    <lineage>
        <taxon>Bacteria</taxon>
        <taxon>Candidatus Fischeribacteriota</taxon>
    </lineage>
</organism>
<feature type="binding site" evidence="7">
    <location>
        <position position="172"/>
    </location>
    <ligand>
        <name>L-aspartate</name>
        <dbReference type="ChEBI" id="CHEBI:29991"/>
    </ligand>
</feature>
<dbReference type="GO" id="GO:0016597">
    <property type="term" value="F:amino acid binding"/>
    <property type="evidence" value="ECO:0007669"/>
    <property type="project" value="InterPro"/>
</dbReference>
<feature type="binding site" evidence="7">
    <location>
        <position position="139"/>
    </location>
    <ligand>
        <name>carbamoyl phosphate</name>
        <dbReference type="ChEBI" id="CHEBI:58228"/>
    </ligand>
</feature>
<evidence type="ECO:0000256" key="7">
    <source>
        <dbReference type="HAMAP-Rule" id="MF_00001"/>
    </source>
</evidence>
<feature type="domain" description="Aspartate/ornithine carbamoyltransferase carbamoyl-P binding" evidence="9">
    <location>
        <begin position="9"/>
        <end position="151"/>
    </location>
</feature>
<dbReference type="GO" id="GO:0006207">
    <property type="term" value="P:'de novo' pyrimidine nucleobase biosynthetic process"/>
    <property type="evidence" value="ECO:0007669"/>
    <property type="project" value="InterPro"/>
</dbReference>
<comment type="subunit">
    <text evidence="7">Heterododecamer (2C3:3R2) of six catalytic PyrB chains organized as two trimers (C3), and six regulatory PyrI chains organized as three dimers (R2).</text>
</comment>
<reference evidence="10 11" key="1">
    <citation type="journal article" date="2016" name="Nat. Commun.">
        <title>Thousands of microbial genomes shed light on interconnected biogeochemical processes in an aquifer system.</title>
        <authorList>
            <person name="Anantharaman K."/>
            <person name="Brown C.T."/>
            <person name="Hug L.A."/>
            <person name="Sharon I."/>
            <person name="Castelle C.J."/>
            <person name="Probst A.J."/>
            <person name="Thomas B.C."/>
            <person name="Singh A."/>
            <person name="Wilkins M.J."/>
            <person name="Karaoz U."/>
            <person name="Brodie E.L."/>
            <person name="Williams K.H."/>
            <person name="Hubbard S.S."/>
            <person name="Banfield J.F."/>
        </authorList>
    </citation>
    <scope>NUCLEOTIDE SEQUENCE [LARGE SCALE GENOMIC DNA]</scope>
</reference>
<evidence type="ECO:0000259" key="9">
    <source>
        <dbReference type="Pfam" id="PF02729"/>
    </source>
</evidence>
<gene>
    <name evidence="7" type="primary">pyrB</name>
    <name evidence="10" type="ORF">A2Y62_18670</name>
</gene>
<comment type="similarity">
    <text evidence="2 7">Belongs to the aspartate/ornithine carbamoyltransferase superfamily. ATCase family.</text>
</comment>
<dbReference type="AlphaFoldDB" id="A0A1F5VQB3"/>
<comment type="caution">
    <text evidence="10">The sequence shown here is derived from an EMBL/GenBank/DDBJ whole genome shotgun (WGS) entry which is preliminary data.</text>
</comment>